<proteinExistence type="predicted"/>
<evidence type="ECO:0000313" key="2">
    <source>
        <dbReference type="EMBL" id="KAK9507721.1"/>
    </source>
</evidence>
<dbReference type="SUPFAM" id="SSF52833">
    <property type="entry name" value="Thioredoxin-like"/>
    <property type="match status" value="1"/>
</dbReference>
<dbReference type="PANTHER" id="PTHR15337:SF11">
    <property type="entry name" value="THIOREDOXIN DOMAIN-CONTAINING PROTEIN"/>
    <property type="match status" value="1"/>
</dbReference>
<dbReference type="PANTHER" id="PTHR15337">
    <property type="entry name" value="ANTERIOR GRADIENT PROTEIN-RELATED"/>
    <property type="match status" value="1"/>
</dbReference>
<evidence type="ECO:0000256" key="1">
    <source>
        <dbReference type="ARBA" id="ARBA00022729"/>
    </source>
</evidence>
<dbReference type="GO" id="GO:0005783">
    <property type="term" value="C:endoplasmic reticulum"/>
    <property type="evidence" value="ECO:0007669"/>
    <property type="project" value="TreeGrafter"/>
</dbReference>
<protein>
    <recommendedName>
        <fullName evidence="4">Thioredoxin domain-containing protein 12</fullName>
    </recommendedName>
</protein>
<name>A0AAW1DAD9_9HEMI</name>
<accession>A0AAW1DAD9</accession>
<dbReference type="EMBL" id="JAPXFL010000004">
    <property type="protein sequence ID" value="KAK9507721.1"/>
    <property type="molecule type" value="Genomic_DNA"/>
</dbReference>
<sequence length="165" mass="18780">MGVGSYILDILSNFYGVKGRNELSSRTEARGLGTHIKWVPLDVGLKEAKERGRPIMVVIHKSGCNACKFKPKIARSSEIARLSSAFIMVNLLDDEELQRDDLMPDGRYVPRIIFLSPYGSVLKTVTNRISKYPEKYFYGSVEELIDSMIQVLKIYPLRNILRLLQ</sequence>
<reference evidence="2 3" key="1">
    <citation type="submission" date="2022-12" db="EMBL/GenBank/DDBJ databases">
        <title>Chromosome-level genome assembly of true bugs.</title>
        <authorList>
            <person name="Ma L."/>
            <person name="Li H."/>
        </authorList>
    </citation>
    <scope>NUCLEOTIDE SEQUENCE [LARGE SCALE GENOMIC DNA]</scope>
    <source>
        <strain evidence="2">Lab_2022b</strain>
    </source>
</reference>
<comment type="caution">
    <text evidence="2">The sequence shown here is derived from an EMBL/GenBank/DDBJ whole genome shotgun (WGS) entry which is preliminary data.</text>
</comment>
<dbReference type="AlphaFoldDB" id="A0AAW1DAD9"/>
<organism evidence="2 3">
    <name type="scientific">Rhynocoris fuscipes</name>
    <dbReference type="NCBI Taxonomy" id="488301"/>
    <lineage>
        <taxon>Eukaryota</taxon>
        <taxon>Metazoa</taxon>
        <taxon>Ecdysozoa</taxon>
        <taxon>Arthropoda</taxon>
        <taxon>Hexapoda</taxon>
        <taxon>Insecta</taxon>
        <taxon>Pterygota</taxon>
        <taxon>Neoptera</taxon>
        <taxon>Paraneoptera</taxon>
        <taxon>Hemiptera</taxon>
        <taxon>Heteroptera</taxon>
        <taxon>Panheteroptera</taxon>
        <taxon>Cimicomorpha</taxon>
        <taxon>Reduviidae</taxon>
        <taxon>Harpactorinae</taxon>
        <taxon>Harpactorini</taxon>
        <taxon>Rhynocoris</taxon>
    </lineage>
</organism>
<evidence type="ECO:0000313" key="3">
    <source>
        <dbReference type="Proteomes" id="UP001461498"/>
    </source>
</evidence>
<keyword evidence="3" id="KW-1185">Reference proteome</keyword>
<dbReference type="Gene3D" id="3.40.30.10">
    <property type="entry name" value="Glutaredoxin"/>
    <property type="match status" value="1"/>
</dbReference>
<dbReference type="InterPro" id="IPR036249">
    <property type="entry name" value="Thioredoxin-like_sf"/>
</dbReference>
<dbReference type="Pfam" id="PF13899">
    <property type="entry name" value="Thioredoxin_7"/>
    <property type="match status" value="1"/>
</dbReference>
<evidence type="ECO:0008006" key="4">
    <source>
        <dbReference type="Google" id="ProtNLM"/>
    </source>
</evidence>
<keyword evidence="1" id="KW-0732">Signal</keyword>
<gene>
    <name evidence="2" type="ORF">O3M35_007511</name>
</gene>
<dbReference type="Proteomes" id="UP001461498">
    <property type="component" value="Unassembled WGS sequence"/>
</dbReference>
<dbReference type="InterPro" id="IPR051099">
    <property type="entry name" value="AGR/TXD"/>
</dbReference>